<feature type="modified residue" description="N6-(pyridoxal phosphate)lysine" evidence="7">
    <location>
        <position position="399"/>
    </location>
</feature>
<keyword evidence="4" id="KW-0210">Decarboxylase</keyword>
<dbReference type="Proteomes" id="UP000694389">
    <property type="component" value="Unassembled WGS sequence"/>
</dbReference>
<evidence type="ECO:0000256" key="3">
    <source>
        <dbReference type="ARBA" id="ARBA00011738"/>
    </source>
</evidence>
<dbReference type="PROSITE" id="PS00392">
    <property type="entry name" value="DDC_GAD_HDC_YDC"/>
    <property type="match status" value="1"/>
</dbReference>
<keyword evidence="6 8" id="KW-0456">Lyase</keyword>
<evidence type="ECO:0000256" key="4">
    <source>
        <dbReference type="ARBA" id="ARBA00022793"/>
    </source>
</evidence>
<evidence type="ECO:0008006" key="11">
    <source>
        <dbReference type="Google" id="ProtNLM"/>
    </source>
</evidence>
<dbReference type="PANTHER" id="PTHR45677:SF14">
    <property type="entry name" value="GLUTAMATE DECARBOXYLASE 1-LIKE"/>
    <property type="match status" value="1"/>
</dbReference>
<comment type="cofactor">
    <cofactor evidence="1 7 8">
        <name>pyridoxal 5'-phosphate</name>
        <dbReference type="ChEBI" id="CHEBI:597326"/>
    </cofactor>
</comment>
<dbReference type="FunFam" id="3.40.640.10:FF:000016">
    <property type="entry name" value="Glutamate decarboxylase like 1"/>
    <property type="match status" value="1"/>
</dbReference>
<gene>
    <name evidence="9" type="primary">gad3</name>
</gene>
<accession>A0A8C4D7X5</accession>
<dbReference type="AlphaFoldDB" id="A0A8C4D7X5"/>
<keyword evidence="10" id="KW-1185">Reference proteome</keyword>
<dbReference type="InterPro" id="IPR015421">
    <property type="entry name" value="PyrdxlP-dep_Trfase_major"/>
</dbReference>
<dbReference type="InterPro" id="IPR021115">
    <property type="entry name" value="Pyridoxal-P_BS"/>
</dbReference>
<proteinExistence type="inferred from homology"/>
<sequence length="588" mass="66598">MEIIQETLNYLHNIVICIHIKEFVFLSHIHVTSKNFTQIRYKIPHRHISSSTNVDFVLSDSMIDKSAVKDKQQEDSAAARDPRWTPADFSIVYSKDLLPASGGEEMTLGFLQELVKILFGYICKSSQRSSKVLDFHHPHQLKDGLEGFSLNLPDQPETLEQILVDCRDTLKYGVSTGHPRFFNQLSSGLDVIGVAGEWLTSTANTNMFTYEVSPVFLLMEEILLRKMQSIVGWSDDDGDGIFCPGGTISNLYSILLARYHFYPEVKTRGMGALPQLALFTSEHSHYSVKKSAAVLGIGSENVAVVKCDERWGRDLGSQLMEGRQLEHTGLVPFYVNATAGTTVYGAFDPLNDIADICHRHTLWMHVDAAWGGGLLMSDRHRMKLQGIERACSVTWNPHKMMGVPLQCSAILVKKKGLLKECNEFCAEYLFQMDKPYNVSYDTGDKSIQCGRHVDAFKLWLMWKAKGSEGFGTQVNKCLENAEYLYDQLQMRTDFELVFKDKPEHSNVCFWYIPPSLRGLPLGTERDKRLHQVAPQIKGRMMEKGSVLIGYQPLGDKVNFFRCVFSNPATQQEDIDFLLDEIVWLGHDL</sequence>
<reference evidence="9" key="1">
    <citation type="submission" date="2025-08" db="UniProtKB">
        <authorList>
            <consortium name="Ensembl"/>
        </authorList>
    </citation>
    <scope>IDENTIFICATION</scope>
</reference>
<comment type="similarity">
    <text evidence="2 8">Belongs to the group II decarboxylase family.</text>
</comment>
<dbReference type="Gene3D" id="3.90.1150.170">
    <property type="match status" value="1"/>
</dbReference>
<name>A0A8C4D7X5_DICLA</name>
<evidence type="ECO:0000256" key="1">
    <source>
        <dbReference type="ARBA" id="ARBA00001933"/>
    </source>
</evidence>
<keyword evidence="5 7" id="KW-0663">Pyridoxal phosphate</keyword>
<dbReference type="CDD" id="cd06450">
    <property type="entry name" value="DOPA_deC_like"/>
    <property type="match status" value="1"/>
</dbReference>
<protein>
    <recommendedName>
        <fullName evidence="11">Glutamate decarboxylase 1</fullName>
    </recommendedName>
</protein>
<dbReference type="GO" id="GO:0004351">
    <property type="term" value="F:glutamate decarboxylase activity"/>
    <property type="evidence" value="ECO:0007669"/>
    <property type="project" value="TreeGrafter"/>
</dbReference>
<dbReference type="Pfam" id="PF00282">
    <property type="entry name" value="Pyridoxal_deC"/>
    <property type="match status" value="1"/>
</dbReference>
<evidence type="ECO:0000313" key="9">
    <source>
        <dbReference type="Ensembl" id="ENSDLAP00005000018.1"/>
    </source>
</evidence>
<comment type="subunit">
    <text evidence="3">Homodimer.</text>
</comment>
<evidence type="ECO:0000256" key="8">
    <source>
        <dbReference type="RuleBase" id="RU000382"/>
    </source>
</evidence>
<dbReference type="SUPFAM" id="SSF53383">
    <property type="entry name" value="PLP-dependent transferases"/>
    <property type="match status" value="1"/>
</dbReference>
<dbReference type="InterPro" id="IPR015424">
    <property type="entry name" value="PyrdxlP-dep_Trfase"/>
</dbReference>
<dbReference type="GO" id="GO:0030170">
    <property type="term" value="F:pyridoxal phosphate binding"/>
    <property type="evidence" value="ECO:0007669"/>
    <property type="project" value="InterPro"/>
</dbReference>
<reference evidence="9" key="2">
    <citation type="submission" date="2025-09" db="UniProtKB">
        <authorList>
            <consortium name="Ensembl"/>
        </authorList>
    </citation>
    <scope>IDENTIFICATION</scope>
</reference>
<dbReference type="GO" id="GO:0009449">
    <property type="term" value="P:gamma-aminobutyric acid biosynthetic process"/>
    <property type="evidence" value="ECO:0007669"/>
    <property type="project" value="TreeGrafter"/>
</dbReference>
<evidence type="ECO:0000313" key="10">
    <source>
        <dbReference type="Proteomes" id="UP000694389"/>
    </source>
</evidence>
<dbReference type="InterPro" id="IPR002129">
    <property type="entry name" value="PyrdxlP-dep_de-COase"/>
</dbReference>
<organism evidence="9 10">
    <name type="scientific">Dicentrarchus labrax</name>
    <name type="common">European seabass</name>
    <name type="synonym">Morone labrax</name>
    <dbReference type="NCBI Taxonomy" id="13489"/>
    <lineage>
        <taxon>Eukaryota</taxon>
        <taxon>Metazoa</taxon>
        <taxon>Chordata</taxon>
        <taxon>Craniata</taxon>
        <taxon>Vertebrata</taxon>
        <taxon>Euteleostomi</taxon>
        <taxon>Actinopterygii</taxon>
        <taxon>Neopterygii</taxon>
        <taxon>Teleostei</taxon>
        <taxon>Neoteleostei</taxon>
        <taxon>Acanthomorphata</taxon>
        <taxon>Eupercaria</taxon>
        <taxon>Moronidae</taxon>
        <taxon>Dicentrarchus</taxon>
    </lineage>
</organism>
<evidence type="ECO:0000256" key="6">
    <source>
        <dbReference type="ARBA" id="ARBA00023239"/>
    </source>
</evidence>
<evidence type="ECO:0000256" key="2">
    <source>
        <dbReference type="ARBA" id="ARBA00009533"/>
    </source>
</evidence>
<dbReference type="GeneTree" id="ENSGT00940000166844"/>
<evidence type="ECO:0000256" key="7">
    <source>
        <dbReference type="PIRSR" id="PIRSR602129-50"/>
    </source>
</evidence>
<evidence type="ECO:0000256" key="5">
    <source>
        <dbReference type="ARBA" id="ARBA00022898"/>
    </source>
</evidence>
<dbReference type="GO" id="GO:0005737">
    <property type="term" value="C:cytoplasm"/>
    <property type="evidence" value="ECO:0007669"/>
    <property type="project" value="TreeGrafter"/>
</dbReference>
<dbReference type="PANTHER" id="PTHR45677">
    <property type="entry name" value="GLUTAMATE DECARBOXYLASE-RELATED"/>
    <property type="match status" value="1"/>
</dbReference>
<dbReference type="GO" id="GO:0048786">
    <property type="term" value="C:presynaptic active zone"/>
    <property type="evidence" value="ECO:0007669"/>
    <property type="project" value="TreeGrafter"/>
</dbReference>
<dbReference type="Ensembl" id="ENSDLAT00005000018.2">
    <property type="protein sequence ID" value="ENSDLAP00005000018.1"/>
    <property type="gene ID" value="ENSDLAG00005000008.2"/>
</dbReference>
<dbReference type="Gene3D" id="3.40.640.10">
    <property type="entry name" value="Type I PLP-dependent aspartate aminotransferase-like (Major domain)"/>
    <property type="match status" value="1"/>
</dbReference>